<name>K1XBZ8_MARBU</name>
<keyword evidence="3" id="KW-1185">Reference proteome</keyword>
<dbReference type="AlphaFoldDB" id="K1XBZ8"/>
<dbReference type="GO" id="GO:0005666">
    <property type="term" value="C:RNA polymerase III complex"/>
    <property type="evidence" value="ECO:0007669"/>
    <property type="project" value="TreeGrafter"/>
</dbReference>
<feature type="region of interest" description="Disordered" evidence="1">
    <location>
        <begin position="95"/>
        <end position="120"/>
    </location>
</feature>
<dbReference type="EMBL" id="JH921433">
    <property type="protein sequence ID" value="EKD18268.1"/>
    <property type="molecule type" value="Genomic_DNA"/>
</dbReference>
<reference evidence="2 3" key="1">
    <citation type="journal article" date="2012" name="BMC Genomics">
        <title>Sequencing the genome of Marssonina brunnea reveals fungus-poplar co-evolution.</title>
        <authorList>
            <person name="Zhu S."/>
            <person name="Cao Y.-Z."/>
            <person name="Jiang C."/>
            <person name="Tan B.-Y."/>
            <person name="Wang Z."/>
            <person name="Feng S."/>
            <person name="Zhang L."/>
            <person name="Su X.-H."/>
            <person name="Brejova B."/>
            <person name="Vinar T."/>
            <person name="Xu M."/>
            <person name="Wang M.-X."/>
            <person name="Zhang S.-G."/>
            <person name="Huang M.-R."/>
            <person name="Wu R."/>
            <person name="Zhou Y."/>
        </authorList>
    </citation>
    <scope>NUCLEOTIDE SEQUENCE [LARGE SCALE GENOMIC DNA]</scope>
    <source>
        <strain evidence="2 3">MB_m1</strain>
    </source>
</reference>
<feature type="compositionally biased region" description="Acidic residues" evidence="1">
    <location>
        <begin position="340"/>
        <end position="350"/>
    </location>
</feature>
<accession>K1XBZ8</accession>
<proteinExistence type="predicted"/>
<feature type="region of interest" description="Disordered" evidence="1">
    <location>
        <begin position="316"/>
        <end position="371"/>
    </location>
</feature>
<gene>
    <name evidence="2" type="ORF">MBM_03261</name>
</gene>
<dbReference type="Proteomes" id="UP000006753">
    <property type="component" value="Unassembled WGS sequence"/>
</dbReference>
<organism evidence="2 3">
    <name type="scientific">Marssonina brunnea f. sp. multigermtubi (strain MB_m1)</name>
    <name type="common">Marssonina leaf spot fungus</name>
    <dbReference type="NCBI Taxonomy" id="1072389"/>
    <lineage>
        <taxon>Eukaryota</taxon>
        <taxon>Fungi</taxon>
        <taxon>Dikarya</taxon>
        <taxon>Ascomycota</taxon>
        <taxon>Pezizomycotina</taxon>
        <taxon>Leotiomycetes</taxon>
        <taxon>Helotiales</taxon>
        <taxon>Drepanopezizaceae</taxon>
        <taxon>Drepanopeziza</taxon>
    </lineage>
</organism>
<dbReference type="OMA" id="QHPNRTD"/>
<dbReference type="HOGENOM" id="CLU_045565_1_0_1"/>
<dbReference type="PANTHER" id="PTHR12069">
    <property type="entry name" value="DNA-DIRECTED RNA POLYMERASES III 80 KDA POLYPEPTIDE RNA POLYMERASE III SUBUNIT 5"/>
    <property type="match status" value="1"/>
</dbReference>
<evidence type="ECO:0000256" key="1">
    <source>
        <dbReference type="SAM" id="MobiDB-lite"/>
    </source>
</evidence>
<dbReference type="eggNOG" id="KOG2354">
    <property type="taxonomic scope" value="Eukaryota"/>
</dbReference>
<dbReference type="InParanoid" id="K1XBZ8"/>
<keyword evidence="2" id="KW-0240">DNA-directed RNA polymerase</keyword>
<keyword evidence="2" id="KW-0804">Transcription</keyword>
<dbReference type="KEGG" id="mbe:MBM_03261"/>
<evidence type="ECO:0000313" key="2">
    <source>
        <dbReference type="EMBL" id="EKD18268.1"/>
    </source>
</evidence>
<sequence>MEDVDMENDPDPIKASYEVFIKPYLSADKQMYVLQFPNRDARQNYSKKNAAEPLKMRIKPKAGMVELDVPMDVRNNYDQRKGATWGSAIKKSAETKGAGSHGLPGGFGIGGAPPPGGRGRGARVIEDVRAVQDQILEDFENAIQREQVLVKQTLGGQAISNEETTPQYMIGTFLNDCSDQLHLTPVDNVVQMRPQFHHIDAQSEQERAIRGRDAALGARTAPEARVVHMTVKSTIDGEEATTESMDKRIQDAQSEAWKSHRFVDEDAEETWIGYNANLFVGAGGTEIDEELLDKVPRLSSTLNNAEYMNAISAPNDAAKLSRNQKLKKAKGKGKEKATEADEAESDDLDAMSDPSLSDTDSEAEDGSLPIG</sequence>
<dbReference type="InterPro" id="IPR006886">
    <property type="entry name" value="RNA_pol_III_Rpc5"/>
</dbReference>
<dbReference type="STRING" id="1072389.K1XBZ8"/>
<dbReference type="Pfam" id="PF04801">
    <property type="entry name" value="RPC5"/>
    <property type="match status" value="2"/>
</dbReference>
<dbReference type="GO" id="GO:0042797">
    <property type="term" value="P:tRNA transcription by RNA polymerase III"/>
    <property type="evidence" value="ECO:0007669"/>
    <property type="project" value="TreeGrafter"/>
</dbReference>
<protein>
    <submittedName>
        <fullName evidence="2">DNA-directed RNA polymerase III complex subunit Rpc37</fullName>
    </submittedName>
</protein>
<feature type="compositionally biased region" description="Gly residues" evidence="1">
    <location>
        <begin position="99"/>
        <end position="111"/>
    </location>
</feature>
<evidence type="ECO:0000313" key="3">
    <source>
        <dbReference type="Proteomes" id="UP000006753"/>
    </source>
</evidence>
<feature type="compositionally biased region" description="Basic residues" evidence="1">
    <location>
        <begin position="322"/>
        <end position="331"/>
    </location>
</feature>
<dbReference type="PANTHER" id="PTHR12069:SF0">
    <property type="entry name" value="DNA-DIRECTED RNA POLYMERASE III SUBUNIT RPC5"/>
    <property type="match status" value="1"/>
</dbReference>
<dbReference type="OrthoDB" id="340681at2759"/>